<accession>A0ABQ3BIJ9</accession>
<sequence length="70" mass="7379">MAAMEAEGTRRLVVVSAVPVGPQAPGDPLIDRLSRKAVGAVLAELYADLARMEAVLPPARRTGPRCARRG</sequence>
<organism evidence="1 2">
    <name type="scientific">Streptomyces rubiginosohelvolus</name>
    <dbReference type="NCBI Taxonomy" id="67362"/>
    <lineage>
        <taxon>Bacteria</taxon>
        <taxon>Bacillati</taxon>
        <taxon>Actinomycetota</taxon>
        <taxon>Actinomycetes</taxon>
        <taxon>Kitasatosporales</taxon>
        <taxon>Streptomycetaceae</taxon>
        <taxon>Streptomyces</taxon>
    </lineage>
</organism>
<keyword evidence="2" id="KW-1185">Reference proteome</keyword>
<comment type="caution">
    <text evidence="1">The sequence shown here is derived from an EMBL/GenBank/DDBJ whole genome shotgun (WGS) entry which is preliminary data.</text>
</comment>
<reference evidence="2" key="1">
    <citation type="journal article" date="2019" name="Int. J. Syst. Evol. Microbiol.">
        <title>The Global Catalogue of Microorganisms (GCM) 10K type strain sequencing project: providing services to taxonomists for standard genome sequencing and annotation.</title>
        <authorList>
            <consortium name="The Broad Institute Genomics Platform"/>
            <consortium name="The Broad Institute Genome Sequencing Center for Infectious Disease"/>
            <person name="Wu L."/>
            <person name="Ma J."/>
        </authorList>
    </citation>
    <scope>NUCLEOTIDE SEQUENCE [LARGE SCALE GENOMIC DNA]</scope>
    <source>
        <strain evidence="2">JCM 4602</strain>
    </source>
</reference>
<evidence type="ECO:0000313" key="2">
    <source>
        <dbReference type="Proteomes" id="UP000624183"/>
    </source>
</evidence>
<dbReference type="EMBL" id="BMUW01000001">
    <property type="protein sequence ID" value="GGZ38946.1"/>
    <property type="molecule type" value="Genomic_DNA"/>
</dbReference>
<name>A0ABQ3BIJ9_9ACTN</name>
<dbReference type="Proteomes" id="UP000624183">
    <property type="component" value="Unassembled WGS sequence"/>
</dbReference>
<proteinExistence type="predicted"/>
<evidence type="ECO:0000313" key="1">
    <source>
        <dbReference type="EMBL" id="GGZ38946.1"/>
    </source>
</evidence>
<gene>
    <name evidence="1" type="ORF">GCM10010328_11120</name>
</gene>
<protein>
    <submittedName>
        <fullName evidence="1">Uncharacterized protein</fullName>
    </submittedName>
</protein>